<dbReference type="RefSeq" id="XP_067926969.1">
    <property type="nucleotide sequence ID" value="XM_068061056.1"/>
</dbReference>
<dbReference type="EMBL" id="MIGC01000322">
    <property type="protein sequence ID" value="PHJ25297.1"/>
    <property type="molecule type" value="Genomic_DNA"/>
</dbReference>
<feature type="region of interest" description="Disordered" evidence="1">
    <location>
        <begin position="449"/>
        <end position="509"/>
    </location>
</feature>
<feature type="region of interest" description="Disordered" evidence="1">
    <location>
        <begin position="712"/>
        <end position="743"/>
    </location>
</feature>
<feature type="compositionally biased region" description="Low complexity" evidence="1">
    <location>
        <begin position="14"/>
        <end position="32"/>
    </location>
</feature>
<name>A0A2C6LAU8_9APIC</name>
<sequence>MQDESSHDSHHGGHPSSSAMRGQLSTSSSPLQSLSTRTIIPSDVSLASPGFTGASLAAITSAVASAAIGRVASAVAPGPLSPEESEAVLSAMTALFESLREMHLDSGQEPWKPSIKTSDGFKACKQFLCALSAAADALQIRPQSREYRNQFTKNYRALFPDQRRHYRVDVLEASQEGYTMIYVNGERFDFHSSVVESGMSFKLAWINSIGKLQQLQRHDLTKDQYWRSELVPVLVDLDCKWAEFEQEYILELIQIERKARRYVMDVISLENQLVYLDGSVATLVAKGDAVQTAHLHIWQQWQSCRRDYVKKLFRLNSIANYRRKGRGDLDLSVLETAENIIKTSESNPGHVYECVASIASSCVSSFNDFRKHITELGQTPERIDPHLCNNVTLVNHLVRVEETWELAQKYLMDTQRLRNVIHIVDFVVAVVKTQKAILAILNSSSVSSETASSRHQRLSTSGSSGSLTFRDTLVTHSPRSAVQDTPAKPAPATCSHRRSTSSAVDSAMDNDFQGSAAATVTREENEGDLRVVSSNATACTTQDMAPETTDSGSQRMLTTGTGCTVTSSSGLRPPGFSVRQRTSSSNAGDKRETLEEKLIACDVEAFLALPRFVCLYYLLDPIHRSQILQQFLPHFFAECPSPADPVPEVPDEFWGSKSFFPFSGCQPQCLVKPSCSSSSSSSSCTASLLPNSSDPSGPSFEGEAIEVGAGGASNAAVDTPRAPSMEVTGPGSTVVEGAGSAAGRGSSSAFRLLSSFSGDGASTRAPSRQEESSSSTSSFAQPSSRSSQNGCCSSSKPSDTPVPVDSDSDDASTMCDSTLRDSLNSTSALQEAGPEAALNGGTTAEVANSSGSSATTSGFPASTTMGPNLSSVPLSQKGQRIFFCSSDSDQYPRPGTASSAASGADLWTQQHCGSMRFVLSKVPTGLRKMVRAWMLMQSWLRSEGLDDSKEAWLCVIARLADSEDFKLLIQKWAGTKLSGFRQQLEALFHAVEEISMALQRSSPQDWNEFLQAIIQGIQRDSPSRSSRSVC</sequence>
<feature type="compositionally biased region" description="Basic and acidic residues" evidence="1">
    <location>
        <begin position="1"/>
        <end position="11"/>
    </location>
</feature>
<evidence type="ECO:0000313" key="2">
    <source>
        <dbReference type="EMBL" id="PHJ25297.1"/>
    </source>
</evidence>
<dbReference type="AlphaFoldDB" id="A0A2C6LAU8"/>
<feature type="compositionally biased region" description="Polar residues" evidence="1">
    <location>
        <begin position="814"/>
        <end position="829"/>
    </location>
</feature>
<feature type="compositionally biased region" description="Low complexity" evidence="1">
    <location>
        <begin position="772"/>
        <end position="805"/>
    </location>
</feature>
<reference evidence="2 3" key="1">
    <citation type="journal article" date="2017" name="Int. J. Parasitol.">
        <title>The genome of the protozoan parasite Cystoisospora suis and a reverse vaccinology approach to identify vaccine candidates.</title>
        <authorList>
            <person name="Palmieri N."/>
            <person name="Shrestha A."/>
            <person name="Ruttkowski B."/>
            <person name="Beck T."/>
            <person name="Vogl C."/>
            <person name="Tomley F."/>
            <person name="Blake D.P."/>
            <person name="Joachim A."/>
        </authorList>
    </citation>
    <scope>NUCLEOTIDE SEQUENCE [LARGE SCALE GENOMIC DNA]</scope>
    <source>
        <strain evidence="2 3">Wien I</strain>
    </source>
</reference>
<feature type="compositionally biased region" description="Polar residues" evidence="1">
    <location>
        <begin position="474"/>
        <end position="483"/>
    </location>
</feature>
<feature type="compositionally biased region" description="Low complexity" evidence="1">
    <location>
        <begin position="849"/>
        <end position="864"/>
    </location>
</feature>
<feature type="region of interest" description="Disordered" evidence="1">
    <location>
        <begin position="562"/>
        <end position="589"/>
    </location>
</feature>
<proteinExistence type="predicted"/>
<organism evidence="2 3">
    <name type="scientific">Cystoisospora suis</name>
    <dbReference type="NCBI Taxonomy" id="483139"/>
    <lineage>
        <taxon>Eukaryota</taxon>
        <taxon>Sar</taxon>
        <taxon>Alveolata</taxon>
        <taxon>Apicomplexa</taxon>
        <taxon>Conoidasida</taxon>
        <taxon>Coccidia</taxon>
        <taxon>Eucoccidiorida</taxon>
        <taxon>Eimeriorina</taxon>
        <taxon>Sarcocystidae</taxon>
        <taxon>Cystoisospora</taxon>
    </lineage>
</organism>
<evidence type="ECO:0000313" key="3">
    <source>
        <dbReference type="Proteomes" id="UP000221165"/>
    </source>
</evidence>
<dbReference type="Proteomes" id="UP000221165">
    <property type="component" value="Unassembled WGS sequence"/>
</dbReference>
<dbReference type="OrthoDB" id="287623at2759"/>
<dbReference type="VEuPathDB" id="ToxoDB:CSUI_000849"/>
<feature type="region of interest" description="Disordered" evidence="1">
    <location>
        <begin position="1"/>
        <end position="32"/>
    </location>
</feature>
<dbReference type="GeneID" id="94424267"/>
<evidence type="ECO:0000256" key="1">
    <source>
        <dbReference type="SAM" id="MobiDB-lite"/>
    </source>
</evidence>
<protein>
    <submittedName>
        <fullName evidence="2">Phospho-2-dehydro-3-deoxyheptonate protein</fullName>
    </submittedName>
</protein>
<accession>A0A2C6LAU8</accession>
<keyword evidence="3" id="KW-1185">Reference proteome</keyword>
<gene>
    <name evidence="2" type="ORF">CSUI_000849</name>
</gene>
<feature type="compositionally biased region" description="Low complexity" evidence="1">
    <location>
        <begin position="449"/>
        <end position="468"/>
    </location>
</feature>
<comment type="caution">
    <text evidence="2">The sequence shown here is derived from an EMBL/GenBank/DDBJ whole genome shotgun (WGS) entry which is preliminary data.</text>
</comment>
<feature type="region of interest" description="Disordered" evidence="1">
    <location>
        <begin position="757"/>
        <end position="869"/>
    </location>
</feature>